<dbReference type="EMBL" id="JAEVFJ010000012">
    <property type="protein sequence ID" value="KAH8101430.1"/>
    <property type="molecule type" value="Genomic_DNA"/>
</dbReference>
<evidence type="ECO:0008006" key="3">
    <source>
        <dbReference type="Google" id="ProtNLM"/>
    </source>
</evidence>
<organism evidence="1 2">
    <name type="scientific">Cristinia sonorae</name>
    <dbReference type="NCBI Taxonomy" id="1940300"/>
    <lineage>
        <taxon>Eukaryota</taxon>
        <taxon>Fungi</taxon>
        <taxon>Dikarya</taxon>
        <taxon>Basidiomycota</taxon>
        <taxon>Agaricomycotina</taxon>
        <taxon>Agaricomycetes</taxon>
        <taxon>Agaricomycetidae</taxon>
        <taxon>Agaricales</taxon>
        <taxon>Pleurotineae</taxon>
        <taxon>Stephanosporaceae</taxon>
        <taxon>Cristinia</taxon>
    </lineage>
</organism>
<sequence length="408" mass="46801">MRPVNQSNVLVRVSSSKYCAQLQTPPPPQSQLPLEVIAVVISCLQDVVSWGDKSAFGACALACRAWTAEARKHLFESIRVDSAADMFNLVAQVDAAPPYLPLLVQKFYAYEHIECSAGQIPWAQLVQWFIPQRFPNLQTVNFCTSLRPLQPRCLVPEPVAAYGYRLVTTFVLEGWTFADFMLLRKMVDVFPALRDLRCHDVKLGRKGYDYIEQPVSHALCNLQRISTMNCRWVFSRCLFLWAIPTSILRRHLEIPMFLLDDIRVLCSLIDHTVCWLTGVLLSHPKCPLVMSRDFDRTSKTWIYSFAPESRFMTDIAVSFKYSPRPQKPKHPSAIRFSIVTISVKPDLINFYVWPTIDCALQELQTIKKVCINFLDAEGIPYTPPMDELCSKFKSFESMPFVRSKLFRD</sequence>
<protein>
    <recommendedName>
        <fullName evidence="3">F-box domain-containing protein</fullName>
    </recommendedName>
</protein>
<reference evidence="1" key="1">
    <citation type="journal article" date="2021" name="New Phytol.">
        <title>Evolutionary innovations through gain and loss of genes in the ectomycorrhizal Boletales.</title>
        <authorList>
            <person name="Wu G."/>
            <person name="Miyauchi S."/>
            <person name="Morin E."/>
            <person name="Kuo A."/>
            <person name="Drula E."/>
            <person name="Varga T."/>
            <person name="Kohler A."/>
            <person name="Feng B."/>
            <person name="Cao Y."/>
            <person name="Lipzen A."/>
            <person name="Daum C."/>
            <person name="Hundley H."/>
            <person name="Pangilinan J."/>
            <person name="Johnson J."/>
            <person name="Barry K."/>
            <person name="LaButti K."/>
            <person name="Ng V."/>
            <person name="Ahrendt S."/>
            <person name="Min B."/>
            <person name="Choi I.G."/>
            <person name="Park H."/>
            <person name="Plett J.M."/>
            <person name="Magnuson J."/>
            <person name="Spatafora J.W."/>
            <person name="Nagy L.G."/>
            <person name="Henrissat B."/>
            <person name="Grigoriev I.V."/>
            <person name="Yang Z.L."/>
            <person name="Xu J."/>
            <person name="Martin F.M."/>
        </authorList>
    </citation>
    <scope>NUCLEOTIDE SEQUENCE</scope>
    <source>
        <strain evidence="1">KKN 215</strain>
    </source>
</reference>
<evidence type="ECO:0000313" key="2">
    <source>
        <dbReference type="Proteomes" id="UP000813824"/>
    </source>
</evidence>
<gene>
    <name evidence="1" type="ORF">BXZ70DRAFT_92336</name>
</gene>
<dbReference type="AlphaFoldDB" id="A0A8K0XQM0"/>
<evidence type="ECO:0000313" key="1">
    <source>
        <dbReference type="EMBL" id="KAH8101430.1"/>
    </source>
</evidence>
<accession>A0A8K0XQM0</accession>
<comment type="caution">
    <text evidence="1">The sequence shown here is derived from an EMBL/GenBank/DDBJ whole genome shotgun (WGS) entry which is preliminary data.</text>
</comment>
<keyword evidence="2" id="KW-1185">Reference proteome</keyword>
<name>A0A8K0XQM0_9AGAR</name>
<dbReference type="Proteomes" id="UP000813824">
    <property type="component" value="Unassembled WGS sequence"/>
</dbReference>
<proteinExistence type="predicted"/>